<keyword evidence="4" id="KW-1185">Reference proteome</keyword>
<feature type="transmembrane region" description="Helical" evidence="2">
    <location>
        <begin position="491"/>
        <end position="511"/>
    </location>
</feature>
<feature type="transmembrane region" description="Helical" evidence="2">
    <location>
        <begin position="192"/>
        <end position="215"/>
    </location>
</feature>
<gene>
    <name evidence="3" type="ORF">C2G38_2152809</name>
</gene>
<protein>
    <submittedName>
        <fullName evidence="3">Uncharacterized protein</fullName>
    </submittedName>
</protein>
<feature type="transmembrane region" description="Helical" evidence="2">
    <location>
        <begin position="78"/>
        <end position="98"/>
    </location>
</feature>
<reference evidence="3 4" key="1">
    <citation type="submission" date="2018-06" db="EMBL/GenBank/DDBJ databases">
        <title>Comparative genomics reveals the genomic features of Rhizophagus irregularis, R. cerebriforme, R. diaphanum and Gigaspora rosea, and their symbiotic lifestyle signature.</title>
        <authorList>
            <person name="Morin E."/>
            <person name="San Clemente H."/>
            <person name="Chen E.C.H."/>
            <person name="De La Providencia I."/>
            <person name="Hainaut M."/>
            <person name="Kuo A."/>
            <person name="Kohler A."/>
            <person name="Murat C."/>
            <person name="Tang N."/>
            <person name="Roy S."/>
            <person name="Loubradou J."/>
            <person name="Henrissat B."/>
            <person name="Grigoriev I.V."/>
            <person name="Corradi N."/>
            <person name="Roux C."/>
            <person name="Martin F.M."/>
        </authorList>
    </citation>
    <scope>NUCLEOTIDE SEQUENCE [LARGE SCALE GENOMIC DNA]</scope>
    <source>
        <strain evidence="3 4">DAOM 194757</strain>
    </source>
</reference>
<evidence type="ECO:0000256" key="2">
    <source>
        <dbReference type="SAM" id="Phobius"/>
    </source>
</evidence>
<dbReference type="OrthoDB" id="2427706at2759"/>
<feature type="compositionally biased region" description="Basic and acidic residues" evidence="1">
    <location>
        <begin position="22"/>
        <end position="44"/>
    </location>
</feature>
<proteinExistence type="predicted"/>
<keyword evidence="2" id="KW-0472">Membrane</keyword>
<dbReference type="AlphaFoldDB" id="A0A397W6M9"/>
<keyword evidence="2" id="KW-1133">Transmembrane helix</keyword>
<feature type="region of interest" description="Disordered" evidence="1">
    <location>
        <begin position="1"/>
        <end position="59"/>
    </location>
</feature>
<dbReference type="Proteomes" id="UP000266673">
    <property type="component" value="Unassembled WGS sequence"/>
</dbReference>
<evidence type="ECO:0000313" key="3">
    <source>
        <dbReference type="EMBL" id="RIB30344.1"/>
    </source>
</evidence>
<keyword evidence="2" id="KW-0812">Transmembrane</keyword>
<name>A0A397W6M9_9GLOM</name>
<feature type="compositionally biased region" description="Polar residues" evidence="1">
    <location>
        <begin position="1"/>
        <end position="18"/>
    </location>
</feature>
<dbReference type="EMBL" id="QKWP01000014">
    <property type="protein sequence ID" value="RIB30344.1"/>
    <property type="molecule type" value="Genomic_DNA"/>
</dbReference>
<evidence type="ECO:0000256" key="1">
    <source>
        <dbReference type="SAM" id="MobiDB-lite"/>
    </source>
</evidence>
<comment type="caution">
    <text evidence="3">The sequence shown here is derived from an EMBL/GenBank/DDBJ whole genome shotgun (WGS) entry which is preliminary data.</text>
</comment>
<sequence>MVSQQDNSTEQSQSKPDLSNNNEKESEKSSTSKKSNDIDLEKSSTPKQSNDIEPEKNFPAGNINKVTKIKWFGPRPNTATVLVELVCLAVTTALIWIFNELIFPVGDVMIHGLPLIVTYVISYSIADVLNAIFNWFISKYIDDKKKLNQINHNENDLNFLKEVAAKCQQLGIYTLFERIYLLGKHICQFDRLIFISIIGIVAALPIFLNVIGFAISTTAPVPGLMPKYSKNLNIDPLTPCGDGNAACPTLLQDRFRFIWIQGASNVLINGITEQLSVNWGDDPKGERKVMVAVVDNDTTINYKFVKNDKDSIPVFSLSIICNTGDPPNFPGFKTPYHKLNIRNPINLTLGVNMDSWLENRWIAEVINLQQDKLNETTILNINLYNGYGGLNTDRVNYSSPRPVYGDYMHESLAIYGGHILIPQCIDNSVGCVNFNENNVSQVQKRFAELMYGITASGVMARRSLLSNDGTMINIQSVVKGTAGVIIKFEQGYYLTILIALCCCVLAFIFWLKYTVRKDDNYKYPVYKFNHKDQITCSWLLNSQTDGEKCRTCDFCDPKFGIDILIILIIFAAYGSIWWLLYSHSLYKLENIT</sequence>
<feature type="transmembrane region" description="Helical" evidence="2">
    <location>
        <begin position="559"/>
        <end position="580"/>
    </location>
</feature>
<organism evidence="3 4">
    <name type="scientific">Gigaspora rosea</name>
    <dbReference type="NCBI Taxonomy" id="44941"/>
    <lineage>
        <taxon>Eukaryota</taxon>
        <taxon>Fungi</taxon>
        <taxon>Fungi incertae sedis</taxon>
        <taxon>Mucoromycota</taxon>
        <taxon>Glomeromycotina</taxon>
        <taxon>Glomeromycetes</taxon>
        <taxon>Diversisporales</taxon>
        <taxon>Gigasporaceae</taxon>
        <taxon>Gigaspora</taxon>
    </lineage>
</organism>
<evidence type="ECO:0000313" key="4">
    <source>
        <dbReference type="Proteomes" id="UP000266673"/>
    </source>
</evidence>
<accession>A0A397W6M9</accession>
<feature type="transmembrane region" description="Helical" evidence="2">
    <location>
        <begin position="110"/>
        <end position="137"/>
    </location>
</feature>